<gene>
    <name evidence="2" type="ORF">METZ01_LOCUS107363</name>
</gene>
<protein>
    <recommendedName>
        <fullName evidence="3">N-sulphoglucosamine sulphohydrolase C-terminal domain-containing protein</fullName>
    </recommendedName>
</protein>
<evidence type="ECO:0000313" key="2">
    <source>
        <dbReference type="EMBL" id="SVA54509.1"/>
    </source>
</evidence>
<organism evidence="2">
    <name type="scientific">marine metagenome</name>
    <dbReference type="NCBI Taxonomy" id="408172"/>
    <lineage>
        <taxon>unclassified sequences</taxon>
        <taxon>metagenomes</taxon>
        <taxon>ecological metagenomes</taxon>
    </lineage>
</organism>
<sequence>GTVTYRRLVALAKQDKRLAKRLDLYKHRVPEELYDVANDPDCLHNLIAEPGHQAALPSLRSELEGWMKRTKDPMLAVFQKRNDAAYREAYVQKEEEEALERRKQRRGKNQRSKRAPAKQAARL</sequence>
<dbReference type="SUPFAM" id="SSF53649">
    <property type="entry name" value="Alkaline phosphatase-like"/>
    <property type="match status" value="1"/>
</dbReference>
<feature type="non-terminal residue" evidence="2">
    <location>
        <position position="1"/>
    </location>
</feature>
<proteinExistence type="predicted"/>
<evidence type="ECO:0008006" key="3">
    <source>
        <dbReference type="Google" id="ProtNLM"/>
    </source>
</evidence>
<name>A0A381WPR3_9ZZZZ</name>
<dbReference type="Gene3D" id="3.40.720.10">
    <property type="entry name" value="Alkaline Phosphatase, subunit A"/>
    <property type="match status" value="1"/>
</dbReference>
<evidence type="ECO:0000256" key="1">
    <source>
        <dbReference type="SAM" id="MobiDB-lite"/>
    </source>
</evidence>
<dbReference type="AlphaFoldDB" id="A0A381WPR3"/>
<dbReference type="EMBL" id="UINC01012486">
    <property type="protein sequence ID" value="SVA54509.1"/>
    <property type="molecule type" value="Genomic_DNA"/>
</dbReference>
<feature type="compositionally biased region" description="Basic residues" evidence="1">
    <location>
        <begin position="102"/>
        <end position="116"/>
    </location>
</feature>
<reference evidence="2" key="1">
    <citation type="submission" date="2018-05" db="EMBL/GenBank/DDBJ databases">
        <authorList>
            <person name="Lanie J.A."/>
            <person name="Ng W.-L."/>
            <person name="Kazmierczak K.M."/>
            <person name="Andrzejewski T.M."/>
            <person name="Davidsen T.M."/>
            <person name="Wayne K.J."/>
            <person name="Tettelin H."/>
            <person name="Glass J.I."/>
            <person name="Rusch D."/>
            <person name="Podicherti R."/>
            <person name="Tsui H.-C.T."/>
            <person name="Winkler M.E."/>
        </authorList>
    </citation>
    <scope>NUCLEOTIDE SEQUENCE</scope>
</reference>
<feature type="region of interest" description="Disordered" evidence="1">
    <location>
        <begin position="92"/>
        <end position="123"/>
    </location>
</feature>
<accession>A0A381WPR3</accession>
<dbReference type="InterPro" id="IPR017850">
    <property type="entry name" value="Alkaline_phosphatase_core_sf"/>
</dbReference>